<accession>A0A382BE77</accession>
<sequence length="57" mass="6807">MDQALLVLFIGESIISWVLEWINEITNEIKSPKNTRKKYCVFFRVSKQIIFYLIKKA</sequence>
<dbReference type="EMBL" id="UINC01029372">
    <property type="protein sequence ID" value="SVB11974.1"/>
    <property type="molecule type" value="Genomic_DNA"/>
</dbReference>
<organism evidence="1">
    <name type="scientific">marine metagenome</name>
    <dbReference type="NCBI Taxonomy" id="408172"/>
    <lineage>
        <taxon>unclassified sequences</taxon>
        <taxon>metagenomes</taxon>
        <taxon>ecological metagenomes</taxon>
    </lineage>
</organism>
<evidence type="ECO:0000313" key="1">
    <source>
        <dbReference type="EMBL" id="SVB11974.1"/>
    </source>
</evidence>
<reference evidence="1" key="1">
    <citation type="submission" date="2018-05" db="EMBL/GenBank/DDBJ databases">
        <authorList>
            <person name="Lanie J.A."/>
            <person name="Ng W.-L."/>
            <person name="Kazmierczak K.M."/>
            <person name="Andrzejewski T.M."/>
            <person name="Davidsen T.M."/>
            <person name="Wayne K.J."/>
            <person name="Tettelin H."/>
            <person name="Glass J.I."/>
            <person name="Rusch D."/>
            <person name="Podicherti R."/>
            <person name="Tsui H.-C.T."/>
            <person name="Winkler M.E."/>
        </authorList>
    </citation>
    <scope>NUCLEOTIDE SEQUENCE</scope>
</reference>
<dbReference type="AlphaFoldDB" id="A0A382BE77"/>
<proteinExistence type="predicted"/>
<gene>
    <name evidence="1" type="ORF">METZ01_LOCUS164828</name>
</gene>
<protein>
    <submittedName>
        <fullName evidence="1">Uncharacterized protein</fullName>
    </submittedName>
</protein>
<name>A0A382BE77_9ZZZZ</name>